<proteinExistence type="predicted"/>
<protein>
    <submittedName>
        <fullName evidence="1">Recombinase family protein</fullName>
    </submittedName>
</protein>
<dbReference type="EMBL" id="JBJURJ010000007">
    <property type="protein sequence ID" value="MFM9329079.1"/>
    <property type="molecule type" value="Genomic_DNA"/>
</dbReference>
<reference evidence="1" key="1">
    <citation type="submission" date="2024-12" db="EMBL/GenBank/DDBJ databases">
        <authorList>
            <person name="Wu N."/>
        </authorList>
    </citation>
    <scope>NUCLEOTIDE SEQUENCE</scope>
    <source>
        <strain evidence="1">P15</strain>
    </source>
</reference>
<evidence type="ECO:0000313" key="2">
    <source>
        <dbReference type="Proteomes" id="UP001631969"/>
    </source>
</evidence>
<comment type="caution">
    <text evidence="1">The sequence shown here is derived from an EMBL/GenBank/DDBJ whole genome shotgun (WGS) entry which is preliminary data.</text>
</comment>
<sequence>MNVVIYLRVSSEQQAERQLSIPAQREALQRYAVDRGWTIIEEYVDEAKSAKTAERPEFQRMIAAAKQPDKNFKAILVHKFDRFSRSRQDHIIYKALLKKQGISVLSASEPTEPDTPHGLLLEGMLEVISEFYNMNLKHETLKGMRENAIQGFHCGGRAPYGYRLKRNGVKVTFEYGPNHEVETVKRIFQLAAEGWGGRKIASYLNKQKIDSKVWRPSTVLSLLSNHAYLGYRTWNKKSEVDGHKNPPEEWIVTKECHPAIIDKEIWDAAHREVSLRKLSAPK</sequence>
<organism evidence="1 2">
    <name type="scientific">Paenibacillus mesotrionivorans</name>
    <dbReference type="NCBI Taxonomy" id="3160968"/>
    <lineage>
        <taxon>Bacteria</taxon>
        <taxon>Bacillati</taxon>
        <taxon>Bacillota</taxon>
        <taxon>Bacilli</taxon>
        <taxon>Bacillales</taxon>
        <taxon>Paenibacillaceae</taxon>
        <taxon>Paenibacillus</taxon>
    </lineage>
</organism>
<dbReference type="Proteomes" id="UP001631969">
    <property type="component" value="Unassembled WGS sequence"/>
</dbReference>
<evidence type="ECO:0000313" key="1">
    <source>
        <dbReference type="EMBL" id="MFM9329079.1"/>
    </source>
</evidence>
<gene>
    <name evidence="1" type="ORF">ACI1P1_12350</name>
</gene>
<keyword evidence="2" id="KW-1185">Reference proteome</keyword>
<accession>A0ACC7NYI2</accession>
<name>A0ACC7NYI2_9BACL</name>